<reference evidence="1" key="1">
    <citation type="submission" date="2015-12" db="EMBL/GenBank/DDBJ databases">
        <title>Update maize B73 reference genome by single molecule sequencing technologies.</title>
        <authorList>
            <consortium name="Maize Genome Sequencing Project"/>
            <person name="Ware D."/>
        </authorList>
    </citation>
    <scope>NUCLEOTIDE SEQUENCE</scope>
    <source>
        <tissue evidence="1">Seedling</tissue>
    </source>
</reference>
<evidence type="ECO:0000313" key="1">
    <source>
        <dbReference type="EMBL" id="AQK81300.1"/>
    </source>
</evidence>
<proteinExistence type="predicted"/>
<gene>
    <name evidence="1" type="ORF">ZEAMMB73_Zm00001d036533</name>
</gene>
<dbReference type="AlphaFoldDB" id="A0A1D6LP71"/>
<accession>A0A1D6LP71</accession>
<name>A0A1D6LP71_MAIZE</name>
<sequence>MALTDAITYNAALILKASMKLPDKAHELLISISSLETAITKLEEDLHHLHYQLCDARNERLLAENKPECLLPTASDCQPSTACDCTREEVSYLQIQSSNLFLKSHLFYYENCDCFFVNFLFKPEQTLRYSRFKDYHQVEDGLSTEPEDQQDDEKDAEDGEHVSLNMLVEKHQDVSLTGLLEHILHTLHGTYEN</sequence>
<protein>
    <submittedName>
        <fullName evidence="1">Ternary complex factor MIP1-like</fullName>
    </submittedName>
</protein>
<dbReference type="EMBL" id="CM000782">
    <property type="protein sequence ID" value="AQK81300.1"/>
    <property type="molecule type" value="Genomic_DNA"/>
</dbReference>
<organism evidence="1">
    <name type="scientific">Zea mays</name>
    <name type="common">Maize</name>
    <dbReference type="NCBI Taxonomy" id="4577"/>
    <lineage>
        <taxon>Eukaryota</taxon>
        <taxon>Viridiplantae</taxon>
        <taxon>Streptophyta</taxon>
        <taxon>Embryophyta</taxon>
        <taxon>Tracheophyta</taxon>
        <taxon>Spermatophyta</taxon>
        <taxon>Magnoliopsida</taxon>
        <taxon>Liliopsida</taxon>
        <taxon>Poales</taxon>
        <taxon>Poaceae</taxon>
        <taxon>PACMAD clade</taxon>
        <taxon>Panicoideae</taxon>
        <taxon>Andropogonodae</taxon>
        <taxon>Andropogoneae</taxon>
        <taxon>Tripsacinae</taxon>
        <taxon>Zea</taxon>
    </lineage>
</organism>